<evidence type="ECO:0000313" key="2">
    <source>
        <dbReference type="EMBL" id="MBY32789.1"/>
    </source>
</evidence>
<protein>
    <submittedName>
        <fullName evidence="2">Uncharacterized protein</fullName>
    </submittedName>
</protein>
<dbReference type="AlphaFoldDB" id="A0A2S2PTM3"/>
<dbReference type="EMBL" id="GGMR01020170">
    <property type="protein sequence ID" value="MBY32789.1"/>
    <property type="molecule type" value="Transcribed_RNA"/>
</dbReference>
<proteinExistence type="predicted"/>
<name>A0A2S2PTM3_SCHGA</name>
<accession>A0A2S2PTM3</accession>
<organism evidence="2">
    <name type="scientific">Schizaphis graminum</name>
    <name type="common">Green bug aphid</name>
    <dbReference type="NCBI Taxonomy" id="13262"/>
    <lineage>
        <taxon>Eukaryota</taxon>
        <taxon>Metazoa</taxon>
        <taxon>Ecdysozoa</taxon>
        <taxon>Arthropoda</taxon>
        <taxon>Hexapoda</taxon>
        <taxon>Insecta</taxon>
        <taxon>Pterygota</taxon>
        <taxon>Neoptera</taxon>
        <taxon>Paraneoptera</taxon>
        <taxon>Hemiptera</taxon>
        <taxon>Sternorrhyncha</taxon>
        <taxon>Aphidomorpha</taxon>
        <taxon>Aphidoidea</taxon>
        <taxon>Aphididae</taxon>
        <taxon>Aphidini</taxon>
        <taxon>Schizaphis</taxon>
    </lineage>
</organism>
<gene>
    <name evidence="2" type="ORF">g.7542</name>
</gene>
<feature type="region of interest" description="Disordered" evidence="1">
    <location>
        <begin position="1"/>
        <end position="44"/>
    </location>
</feature>
<evidence type="ECO:0000256" key="1">
    <source>
        <dbReference type="SAM" id="MobiDB-lite"/>
    </source>
</evidence>
<sequence>MRRVQRLNRLNGRRAAERADLIGRPGTGGRPQPSPPPNAAGTKKITIIKRRPARPTNERVAPPANSTWLQEPDRCWAAAAAAERHHLRDLPAARRVHNIIMILLL</sequence>
<reference evidence="2" key="1">
    <citation type="submission" date="2018-04" db="EMBL/GenBank/DDBJ databases">
        <title>Transcriptome of Schizaphis graminum biotype I.</title>
        <authorList>
            <person name="Scully E.D."/>
            <person name="Geib S.M."/>
            <person name="Palmer N.A."/>
            <person name="Koch K."/>
            <person name="Bradshaw J."/>
            <person name="Heng-Moss T."/>
            <person name="Sarath G."/>
        </authorList>
    </citation>
    <scope>NUCLEOTIDE SEQUENCE</scope>
</reference>